<dbReference type="GO" id="GO:0006355">
    <property type="term" value="P:regulation of DNA-templated transcription"/>
    <property type="evidence" value="ECO:0007669"/>
    <property type="project" value="InterPro"/>
</dbReference>
<evidence type="ECO:0000313" key="2">
    <source>
        <dbReference type="Proteomes" id="UP000652761"/>
    </source>
</evidence>
<dbReference type="InterPro" id="IPR027728">
    <property type="entry name" value="Topless_fam"/>
</dbReference>
<sequence>MPFPDGDASGREWGILRRPLEEILLILQSGKWDLRERIAHEAFKHLILGSALAVQAKKVNHTWLSGTRLKDRSKEHFKITRLLYTNSGSAVLALASNAQANGVHMAKDAPDSSNVESIAYVALSKDESYVMSASGRKSLIVQHDEGFSLSPASSSKTKLKEHQKEDPCLAFSQSLHVFVCSGADAQLMHSSLFAQGMWNSSLSAIAFMLLCSLLPLPQ</sequence>
<dbReference type="AlphaFoldDB" id="A0A843TGH2"/>
<dbReference type="PANTHER" id="PTHR44083:SF5">
    <property type="entry name" value="PROTEIN TOPLESS-RELATED PROTEIN 2"/>
    <property type="match status" value="1"/>
</dbReference>
<organism evidence="1 2">
    <name type="scientific">Colocasia esculenta</name>
    <name type="common">Wild taro</name>
    <name type="synonym">Arum esculentum</name>
    <dbReference type="NCBI Taxonomy" id="4460"/>
    <lineage>
        <taxon>Eukaryota</taxon>
        <taxon>Viridiplantae</taxon>
        <taxon>Streptophyta</taxon>
        <taxon>Embryophyta</taxon>
        <taxon>Tracheophyta</taxon>
        <taxon>Spermatophyta</taxon>
        <taxon>Magnoliopsida</taxon>
        <taxon>Liliopsida</taxon>
        <taxon>Araceae</taxon>
        <taxon>Aroideae</taxon>
        <taxon>Colocasieae</taxon>
        <taxon>Colocasia</taxon>
    </lineage>
</organism>
<gene>
    <name evidence="1" type="ORF">Taro_003795</name>
</gene>
<comment type="caution">
    <text evidence="1">The sequence shown here is derived from an EMBL/GenBank/DDBJ whole genome shotgun (WGS) entry which is preliminary data.</text>
</comment>
<accession>A0A843TGH2</accession>
<proteinExistence type="predicted"/>
<dbReference type="PANTHER" id="PTHR44083">
    <property type="entry name" value="TOPLESS-RELATED PROTEIN 1-RELATED"/>
    <property type="match status" value="1"/>
</dbReference>
<keyword evidence="2" id="KW-1185">Reference proteome</keyword>
<dbReference type="Proteomes" id="UP000652761">
    <property type="component" value="Unassembled WGS sequence"/>
</dbReference>
<protein>
    <submittedName>
        <fullName evidence="1">Uncharacterized protein</fullName>
    </submittedName>
</protein>
<reference evidence="1" key="1">
    <citation type="submission" date="2017-07" db="EMBL/GenBank/DDBJ databases">
        <title>Taro Niue Genome Assembly and Annotation.</title>
        <authorList>
            <person name="Atibalentja N."/>
            <person name="Keating K."/>
            <person name="Fields C.J."/>
        </authorList>
    </citation>
    <scope>NUCLEOTIDE SEQUENCE</scope>
    <source>
        <strain evidence="1">Niue_2</strain>
        <tissue evidence="1">Leaf</tissue>
    </source>
</reference>
<evidence type="ECO:0000313" key="1">
    <source>
        <dbReference type="EMBL" id="MQL71472.1"/>
    </source>
</evidence>
<name>A0A843TGH2_COLES</name>
<dbReference type="EMBL" id="NMUH01000099">
    <property type="protein sequence ID" value="MQL71472.1"/>
    <property type="molecule type" value="Genomic_DNA"/>
</dbReference>